<dbReference type="InterPro" id="IPR038330">
    <property type="entry name" value="TspO/MBR-related_sf"/>
</dbReference>
<dbReference type="InterPro" id="IPR004307">
    <property type="entry name" value="TspO_MBR"/>
</dbReference>
<dbReference type="Gene3D" id="2.40.30.10">
    <property type="entry name" value="Translation factors"/>
    <property type="match status" value="1"/>
</dbReference>
<accession>A0AAW1Q557</accession>
<evidence type="ECO:0000256" key="2">
    <source>
        <dbReference type="ARBA" id="ARBA00007524"/>
    </source>
</evidence>
<dbReference type="CDD" id="cd00322">
    <property type="entry name" value="FNR_like"/>
    <property type="match status" value="1"/>
</dbReference>
<dbReference type="EMBL" id="JALJOR010000005">
    <property type="protein sequence ID" value="KAK9817195.1"/>
    <property type="molecule type" value="Genomic_DNA"/>
</dbReference>
<dbReference type="Proteomes" id="UP001489004">
    <property type="component" value="Unassembled WGS sequence"/>
</dbReference>
<dbReference type="SUPFAM" id="SSF52343">
    <property type="entry name" value="Ferredoxin reductase-like, C-terminal NADP-linked domain"/>
    <property type="match status" value="1"/>
</dbReference>
<dbReference type="GO" id="GO:0016491">
    <property type="term" value="F:oxidoreductase activity"/>
    <property type="evidence" value="ECO:0007669"/>
    <property type="project" value="UniProtKB-KW"/>
</dbReference>
<comment type="subcellular location">
    <subcellularLocation>
        <location evidence="1">Membrane</location>
        <topology evidence="1">Multi-pass membrane protein</topology>
    </subcellularLocation>
</comment>
<keyword evidence="7 9" id="KW-0472">Membrane</keyword>
<dbReference type="AlphaFoldDB" id="A0AAW1Q557"/>
<dbReference type="InterPro" id="IPR017927">
    <property type="entry name" value="FAD-bd_FR_type"/>
</dbReference>
<dbReference type="PRINTS" id="PR00409">
    <property type="entry name" value="PHDIOXRDTASE"/>
</dbReference>
<name>A0AAW1Q557_9CHLO</name>
<dbReference type="InterPro" id="IPR001433">
    <property type="entry name" value="OxRdtase_FAD/NAD-bd"/>
</dbReference>
<keyword evidence="6" id="KW-0520">NAD</keyword>
<dbReference type="PANTHER" id="PTHR46505:SF1">
    <property type="entry name" value="OXIDOREDUCTASE NAD-BINDING DOMAIN-CONTAINING PROTEIN 1"/>
    <property type="match status" value="1"/>
</dbReference>
<dbReference type="CDD" id="cd15904">
    <property type="entry name" value="TSPO_MBR"/>
    <property type="match status" value="1"/>
</dbReference>
<evidence type="ECO:0000256" key="8">
    <source>
        <dbReference type="ARBA" id="ARBA00040516"/>
    </source>
</evidence>
<evidence type="ECO:0000256" key="7">
    <source>
        <dbReference type="ARBA" id="ARBA00023136"/>
    </source>
</evidence>
<evidence type="ECO:0000256" key="3">
    <source>
        <dbReference type="ARBA" id="ARBA00022692"/>
    </source>
</evidence>
<dbReference type="GO" id="GO:0005739">
    <property type="term" value="C:mitochondrion"/>
    <property type="evidence" value="ECO:0007669"/>
    <property type="project" value="TreeGrafter"/>
</dbReference>
<dbReference type="Gene3D" id="1.20.1260.100">
    <property type="entry name" value="TspO/MBR protein"/>
    <property type="match status" value="1"/>
</dbReference>
<keyword evidence="4 9" id="KW-1133">Transmembrane helix</keyword>
<dbReference type="PANTHER" id="PTHR46505">
    <property type="entry name" value="OXIDOREDUCTASE NAD-BINDING DOMAIN-CONTAINING PROTEIN 1"/>
    <property type="match status" value="1"/>
</dbReference>
<dbReference type="Pfam" id="PF03073">
    <property type="entry name" value="TspO_MBR"/>
    <property type="match status" value="1"/>
</dbReference>
<dbReference type="InterPro" id="IPR017938">
    <property type="entry name" value="Riboflavin_synthase-like_b-brl"/>
</dbReference>
<dbReference type="InterPro" id="IPR039261">
    <property type="entry name" value="FNR_nucleotide-bd"/>
</dbReference>
<comment type="similarity">
    <text evidence="2">Belongs to the TspO/BZRP family.</text>
</comment>
<feature type="transmembrane region" description="Helical" evidence="9">
    <location>
        <begin position="257"/>
        <end position="275"/>
    </location>
</feature>
<gene>
    <name evidence="11" type="ORF">WJX72_010895</name>
</gene>
<feature type="transmembrane region" description="Helical" evidence="9">
    <location>
        <begin position="382"/>
        <end position="404"/>
    </location>
</feature>
<proteinExistence type="inferred from homology"/>
<dbReference type="SUPFAM" id="SSF63380">
    <property type="entry name" value="Riboflavin synthase domain-like"/>
    <property type="match status" value="1"/>
</dbReference>
<dbReference type="FunFam" id="1.20.1260.100:FF:000001">
    <property type="entry name" value="translocator protein 2"/>
    <property type="match status" value="1"/>
</dbReference>
<keyword evidence="5" id="KW-0560">Oxidoreductase</keyword>
<organism evidence="11 12">
    <name type="scientific">[Myrmecia] bisecta</name>
    <dbReference type="NCBI Taxonomy" id="41462"/>
    <lineage>
        <taxon>Eukaryota</taxon>
        <taxon>Viridiplantae</taxon>
        <taxon>Chlorophyta</taxon>
        <taxon>core chlorophytes</taxon>
        <taxon>Trebouxiophyceae</taxon>
        <taxon>Trebouxiales</taxon>
        <taxon>Trebouxiaceae</taxon>
        <taxon>Myrmecia</taxon>
    </lineage>
</organism>
<dbReference type="InterPro" id="IPR052128">
    <property type="entry name" value="Oxidoreductase_NAD-binding"/>
</dbReference>
<keyword evidence="3 9" id="KW-0812">Transmembrane</keyword>
<evidence type="ECO:0000256" key="9">
    <source>
        <dbReference type="SAM" id="Phobius"/>
    </source>
</evidence>
<evidence type="ECO:0000256" key="5">
    <source>
        <dbReference type="ARBA" id="ARBA00023002"/>
    </source>
</evidence>
<feature type="transmembrane region" description="Helical" evidence="9">
    <location>
        <begin position="357"/>
        <end position="376"/>
    </location>
</feature>
<evidence type="ECO:0000256" key="4">
    <source>
        <dbReference type="ARBA" id="ARBA00022989"/>
    </source>
</evidence>
<feature type="domain" description="FAD-binding FR-type" evidence="10">
    <location>
        <begin position="11"/>
        <end position="116"/>
    </location>
</feature>
<evidence type="ECO:0000256" key="1">
    <source>
        <dbReference type="ARBA" id="ARBA00004141"/>
    </source>
</evidence>
<evidence type="ECO:0000256" key="6">
    <source>
        <dbReference type="ARBA" id="ARBA00023027"/>
    </source>
</evidence>
<evidence type="ECO:0000313" key="11">
    <source>
        <dbReference type="EMBL" id="KAK9817195.1"/>
    </source>
</evidence>
<feature type="transmembrane region" description="Helical" evidence="9">
    <location>
        <begin position="296"/>
        <end position="317"/>
    </location>
</feature>
<evidence type="ECO:0000259" key="10">
    <source>
        <dbReference type="PROSITE" id="PS51384"/>
    </source>
</evidence>
<comment type="caution">
    <text evidence="11">The sequence shown here is derived from an EMBL/GenBank/DDBJ whole genome shotgun (WGS) entry which is preliminary data.</text>
</comment>
<keyword evidence="12" id="KW-1185">Reference proteome</keyword>
<evidence type="ECO:0000313" key="12">
    <source>
        <dbReference type="Proteomes" id="UP001489004"/>
    </source>
</evidence>
<dbReference type="PROSITE" id="PS51384">
    <property type="entry name" value="FAD_FR"/>
    <property type="match status" value="1"/>
</dbReference>
<dbReference type="Pfam" id="PF00175">
    <property type="entry name" value="NAD_binding_1"/>
    <property type="match status" value="1"/>
</dbReference>
<protein>
    <recommendedName>
        <fullName evidence="8">Oxidoreductase NAD-binding domain-containing protein 1</fullName>
    </recommendedName>
</protein>
<reference evidence="11 12" key="1">
    <citation type="journal article" date="2024" name="Nat. Commun.">
        <title>Phylogenomics reveals the evolutionary origins of lichenization in chlorophyte algae.</title>
        <authorList>
            <person name="Puginier C."/>
            <person name="Libourel C."/>
            <person name="Otte J."/>
            <person name="Skaloud P."/>
            <person name="Haon M."/>
            <person name="Grisel S."/>
            <person name="Petersen M."/>
            <person name="Berrin J.G."/>
            <person name="Delaux P.M."/>
            <person name="Dal Grande F."/>
            <person name="Keller J."/>
        </authorList>
    </citation>
    <scope>NUCLEOTIDE SEQUENCE [LARGE SCALE GENOMIC DNA]</scope>
    <source>
        <strain evidence="11 12">SAG 2043</strain>
    </source>
</reference>
<sequence>MLVVKQQLLTEDPLDAQLLHIRPLTPTVKHFRLKVGDSRFTFRPGQWVDFFAGHGVDAVGGYSITSSPQQLEREHTFELAVKQSRHAPALWLHEQAYAGAKVRVRVGGEFFATNEDVQRPLLLVAGGIGITPLMSMLGHAVDLAEQDGAQPLSAVLLYSVASGDELAFAQELLGLQKRSKGRLRICVKVTASAAVPPSTSPAAADINQLQPQTGRLTAQDLQAALAELGPRMSFIHLKNLTAGVTPANLGLPKDSQALAGFISVPVTCGLLVWLINQHEPSWHKRLKRPNWQPPSWLSGGVWVLLYAMMGLASYKVWTHGGLEAQRQPLVWYSVQLITNVAWHPILDALLAKQLGATFFLSSAFIAVVVTTMIEFWKADLVAGVLLLPYVIWLTWLAAVNYSIWRLNAQRRQGKRTRNKPKSK</sequence>
<dbReference type="Gene3D" id="3.40.50.80">
    <property type="entry name" value="Nucleotide-binding domain of ferredoxin-NADP reductase (FNR) module"/>
    <property type="match status" value="1"/>
</dbReference>
<dbReference type="GO" id="GO:0016020">
    <property type="term" value="C:membrane"/>
    <property type="evidence" value="ECO:0007669"/>
    <property type="project" value="UniProtKB-SubCell"/>
</dbReference>